<organism evidence="2 3">
    <name type="scientific">Flavonifractor plautii 1_3_50AFAA</name>
    <dbReference type="NCBI Taxonomy" id="742738"/>
    <lineage>
        <taxon>Bacteria</taxon>
        <taxon>Bacillati</taxon>
        <taxon>Bacillota</taxon>
        <taxon>Clostridia</taxon>
        <taxon>Eubacteriales</taxon>
        <taxon>Oscillospiraceae</taxon>
        <taxon>Flavonifractor</taxon>
    </lineage>
</organism>
<dbReference type="Pfam" id="PF01348">
    <property type="entry name" value="Intron_maturas2"/>
    <property type="match status" value="1"/>
</dbReference>
<dbReference type="InterPro" id="IPR000477">
    <property type="entry name" value="RT_dom"/>
</dbReference>
<feature type="domain" description="Reverse transcriptase" evidence="1">
    <location>
        <begin position="69"/>
        <end position="367"/>
    </location>
</feature>
<dbReference type="SUPFAM" id="SSF56672">
    <property type="entry name" value="DNA/RNA polymerases"/>
    <property type="match status" value="1"/>
</dbReference>
<reference evidence="2 3" key="1">
    <citation type="submission" date="2011-08" db="EMBL/GenBank/DDBJ databases">
        <title>The Genome Sequence of Clostridium orbiscindens 1_3_50AFAA.</title>
        <authorList>
            <consortium name="The Broad Institute Genome Sequencing Platform"/>
            <person name="Earl A."/>
            <person name="Ward D."/>
            <person name="Feldgarden M."/>
            <person name="Gevers D."/>
            <person name="Daigneault M."/>
            <person name="Strauss J."/>
            <person name="Allen-Vercoe E."/>
            <person name="Young S.K."/>
            <person name="Zeng Q."/>
            <person name="Gargeya S."/>
            <person name="Fitzgerald M."/>
            <person name="Haas B."/>
            <person name="Abouelleil A."/>
            <person name="Alvarado L."/>
            <person name="Arachchi H.M."/>
            <person name="Berlin A."/>
            <person name="Brown A."/>
            <person name="Chapman S.B."/>
            <person name="Chen Z."/>
            <person name="Dunbar C."/>
            <person name="Freedman E."/>
            <person name="Gearin G."/>
            <person name="Gellesch M."/>
            <person name="Goldberg J."/>
            <person name="Griggs A."/>
            <person name="Gujja S."/>
            <person name="Heiman D."/>
            <person name="Howarth C."/>
            <person name="Larson L."/>
            <person name="Lui A."/>
            <person name="MacDonald P.J.P."/>
            <person name="Montmayeur A."/>
            <person name="Murphy C."/>
            <person name="Neiman D."/>
            <person name="Pearson M."/>
            <person name="Priest M."/>
            <person name="Roberts A."/>
            <person name="Saif S."/>
            <person name="Shea T."/>
            <person name="Shenoy N."/>
            <person name="Sisk P."/>
            <person name="Stolte C."/>
            <person name="Sykes S."/>
            <person name="Wortman J."/>
            <person name="Nusbaum C."/>
            <person name="Birren B."/>
        </authorList>
    </citation>
    <scope>NUCLEOTIDE SEQUENCE [LARGE SCALE GENOMIC DNA]</scope>
    <source>
        <strain evidence="2 3">1_3_50AFAA</strain>
    </source>
</reference>
<dbReference type="Pfam" id="PF00078">
    <property type="entry name" value="RVT_1"/>
    <property type="match status" value="2"/>
</dbReference>
<dbReference type="PROSITE" id="PS50878">
    <property type="entry name" value="RT_POL"/>
    <property type="match status" value="1"/>
</dbReference>
<dbReference type="CDD" id="cd01651">
    <property type="entry name" value="RT_G2_intron"/>
    <property type="match status" value="1"/>
</dbReference>
<dbReference type="EMBL" id="ADLO01000092">
    <property type="protein sequence ID" value="KGF54225.1"/>
    <property type="molecule type" value="Genomic_DNA"/>
</dbReference>
<dbReference type="GO" id="GO:0006397">
    <property type="term" value="P:mRNA processing"/>
    <property type="evidence" value="ECO:0007669"/>
    <property type="project" value="InterPro"/>
</dbReference>
<dbReference type="AlphaFoldDB" id="A0A096B5B0"/>
<gene>
    <name evidence="2" type="ORF">HMPREF9460_03019</name>
</gene>
<evidence type="ECO:0000313" key="3">
    <source>
        <dbReference type="Proteomes" id="UP000029585"/>
    </source>
</evidence>
<dbReference type="PANTHER" id="PTHR34047:SF8">
    <property type="entry name" value="PROTEIN YKFC"/>
    <property type="match status" value="1"/>
</dbReference>
<dbReference type="PATRIC" id="fig|742738.3.peg.3102"/>
<dbReference type="InterPro" id="IPR051083">
    <property type="entry name" value="GrpII_Intron_Splice-Mob/Def"/>
</dbReference>
<dbReference type="RefSeq" id="WP_007489947.1">
    <property type="nucleotide sequence ID" value="NZ_KN174164.1"/>
</dbReference>
<name>A0A096B5B0_FLAPL</name>
<dbReference type="InterPro" id="IPR024937">
    <property type="entry name" value="Domain_X"/>
</dbReference>
<protein>
    <recommendedName>
        <fullName evidence="1">Reverse transcriptase domain-containing protein</fullName>
    </recommendedName>
</protein>
<dbReference type="HOGENOM" id="CLU_013584_3_1_9"/>
<evidence type="ECO:0000259" key="1">
    <source>
        <dbReference type="PROSITE" id="PS50878"/>
    </source>
</evidence>
<accession>A0A096B5B0</accession>
<dbReference type="eggNOG" id="COG3344">
    <property type="taxonomic scope" value="Bacteria"/>
</dbReference>
<dbReference type="GeneID" id="63974185"/>
<keyword evidence="3" id="KW-1185">Reference proteome</keyword>
<dbReference type="Proteomes" id="UP000029585">
    <property type="component" value="Unassembled WGS sequence"/>
</dbReference>
<dbReference type="InterPro" id="IPR043502">
    <property type="entry name" value="DNA/RNA_pol_sf"/>
</dbReference>
<evidence type="ECO:0000313" key="2">
    <source>
        <dbReference type="EMBL" id="KGF54225.1"/>
    </source>
</evidence>
<dbReference type="InterPro" id="IPR049030">
    <property type="entry name" value="AI2M-like_HNH"/>
</dbReference>
<proteinExistence type="predicted"/>
<comment type="caution">
    <text evidence="2">The sequence shown here is derived from an EMBL/GenBank/DDBJ whole genome shotgun (WGS) entry which is preliminary data.</text>
</comment>
<dbReference type="PANTHER" id="PTHR34047">
    <property type="entry name" value="NUCLEAR INTRON MATURASE 1, MITOCHONDRIAL-RELATED"/>
    <property type="match status" value="1"/>
</dbReference>
<sequence>MRSPQTVLETLRKHAQKAHYQYERLYRNLYNPQLYLLAYQNLYANKGSTTAGADGATLSGMSLKRIESLIKKLRDRSYQPHPARRQYIPKKSGNGLRPLGIPAADDKLVQEAVRMILESIYEPTFQSTSHGFRPGKSCHTALSQIQKTFTGVSWFVEGDIKGCFDNIDHHILVNILKRRIKDEAFIDLIWKLLRAGYLEDWMKHQTYSGTPQGSGVSPLLANIYMNELDLFMEKLRAQFGKGDKRRFSNDYVNANHHYARTRERNAKKWNTMSEEERKDAKVMQKKLQAILLSTPSREPMDPNYRRVLYVRYADDFLIGVIGNKADAEQIKTAVSEFLKQELNLTMSPEKTLITHGHDKARFLGYDITISKNQAVKKTKGGVKRAYNGRVVLLLPKEKWMGKLQEYRALNIQKDGTGKEIWMPVARNGLQNKEPIEILAQFNGEIRGIYNYYRLARNVSVLNKFCYVMEYSMYKTIARKMRCSAAKVKKKYTRDRIFGIEYETKHGIKRAEFYHNGFRKSAPSKLDMDTTPDYRYSIRPKEVIARFMTGYCELCCKNELPVMIYQVKNLKSLSGNEPWEQFMLKKRRKTLIVCEDCYKTITNS</sequence>
<dbReference type="Pfam" id="PF21368">
    <property type="entry name" value="AI2M-like_HNH"/>
    <property type="match status" value="1"/>
</dbReference>